<dbReference type="RefSeq" id="WP_013640893.1">
    <property type="nucleotide sequence ID" value="NC_015186.1"/>
</dbReference>
<organism evidence="1 2">
    <name type="scientific">Acidiphilium multivorum (strain DSM 11245 / JCM 8867 / NBRC 100883 / AIU 301)</name>
    <dbReference type="NCBI Taxonomy" id="926570"/>
    <lineage>
        <taxon>Bacteria</taxon>
        <taxon>Pseudomonadati</taxon>
        <taxon>Pseudomonadota</taxon>
        <taxon>Alphaproteobacteria</taxon>
        <taxon>Acetobacterales</taxon>
        <taxon>Acidocellaceae</taxon>
        <taxon>Acidiphilium</taxon>
    </lineage>
</organism>
<dbReference type="AlphaFoldDB" id="F0J4B2"/>
<name>F0J4B2_ACIMA</name>
<proteinExistence type="predicted"/>
<protein>
    <recommendedName>
        <fullName evidence="3">Enoyl-CoA hydratase</fullName>
    </recommendedName>
</protein>
<dbReference type="InterPro" id="IPR014748">
    <property type="entry name" value="Enoyl-CoA_hydra_C"/>
</dbReference>
<dbReference type="KEGG" id="amv:ACMV_29060"/>
<evidence type="ECO:0000313" key="2">
    <source>
        <dbReference type="Proteomes" id="UP000007100"/>
    </source>
</evidence>
<evidence type="ECO:0008006" key="3">
    <source>
        <dbReference type="Google" id="ProtNLM"/>
    </source>
</evidence>
<keyword evidence="2" id="KW-1185">Reference proteome</keyword>
<evidence type="ECO:0000313" key="1">
    <source>
        <dbReference type="EMBL" id="BAJ82253.1"/>
    </source>
</evidence>
<dbReference type="Gene3D" id="1.10.12.10">
    <property type="entry name" value="Lyase 2-enoyl-coa Hydratase, Chain A, domain 2"/>
    <property type="match status" value="1"/>
</dbReference>
<gene>
    <name evidence="1" type="ordered locus">ACMV_29060</name>
</gene>
<dbReference type="EMBL" id="AP012035">
    <property type="protein sequence ID" value="BAJ82253.1"/>
    <property type="molecule type" value="Genomic_DNA"/>
</dbReference>
<sequence length="56" mass="6027">MTRAVAPPREKILDGSSLMPTLAWKAGMQAAQLLGADHREGRAAFFAKRAAAFRGE</sequence>
<dbReference type="Proteomes" id="UP000007100">
    <property type="component" value="Chromosome"/>
</dbReference>
<reference evidence="1 2" key="1">
    <citation type="submission" date="2010-12" db="EMBL/GenBank/DDBJ databases">
        <title>Whole genome sequence of Acidiphilium multivorum AIU301.</title>
        <authorList>
            <person name="Narita-Yamada S."/>
            <person name="Nakamura S."/>
            <person name="Ito N."/>
            <person name="Takarada H."/>
            <person name="Katano Y."/>
            <person name="Nakazawa H."/>
            <person name="Hosoyama A."/>
            <person name="Yamada R."/>
            <person name="Fujita N."/>
        </authorList>
    </citation>
    <scope>NUCLEOTIDE SEQUENCE [LARGE SCALE GENOMIC DNA]</scope>
    <source>
        <strain evidence="2">DSM 11245 / JCM 8867 / AIU301</strain>
    </source>
</reference>
<accession>F0J4B2</accession>
<dbReference type="HOGENOM" id="CLU_3003523_0_0_5"/>